<gene>
    <name evidence="4" type="primary">LOC107486121</name>
</gene>
<feature type="domain" description="14-3-3" evidence="2">
    <location>
        <begin position="8"/>
        <end position="252"/>
    </location>
</feature>
<dbReference type="GO" id="GO:0015979">
    <property type="term" value="P:photosynthesis"/>
    <property type="evidence" value="ECO:0007669"/>
    <property type="project" value="InterPro"/>
</dbReference>
<reference evidence="4" key="2">
    <citation type="submission" date="2025-08" db="UniProtKB">
        <authorList>
            <consortium name="RefSeq"/>
        </authorList>
    </citation>
    <scope>IDENTIFICATION</scope>
    <source>
        <tissue evidence="4">Whole plant</tissue>
    </source>
</reference>
<dbReference type="Gene3D" id="1.20.190.20">
    <property type="entry name" value="14-3-3 domain"/>
    <property type="match status" value="1"/>
</dbReference>
<protein>
    <submittedName>
        <fullName evidence="4">14-3-3-like protein GF14 kappa isoform X1</fullName>
    </submittedName>
</protein>
<dbReference type="Gene3D" id="1.20.1130.10">
    <property type="entry name" value="Photosystem I PsaA/PsaB"/>
    <property type="match status" value="1"/>
</dbReference>
<dbReference type="SMART" id="SM00101">
    <property type="entry name" value="14_3_3"/>
    <property type="match status" value="1"/>
</dbReference>
<dbReference type="GO" id="GO:0016020">
    <property type="term" value="C:membrane"/>
    <property type="evidence" value="ECO:0007669"/>
    <property type="project" value="InterPro"/>
</dbReference>
<accession>A0A9C6TTY7</accession>
<reference evidence="3" key="1">
    <citation type="journal article" date="2016" name="Nat. Genet.">
        <title>The genome sequences of Arachis duranensis and Arachis ipaensis, the diploid ancestors of cultivated peanut.</title>
        <authorList>
            <person name="Bertioli D.J."/>
            <person name="Cannon S.B."/>
            <person name="Froenicke L."/>
            <person name="Huang G."/>
            <person name="Farmer A.D."/>
            <person name="Cannon E.K."/>
            <person name="Liu X."/>
            <person name="Gao D."/>
            <person name="Clevenger J."/>
            <person name="Dash S."/>
            <person name="Ren L."/>
            <person name="Moretzsohn M.C."/>
            <person name="Shirasawa K."/>
            <person name="Huang W."/>
            <person name="Vidigal B."/>
            <person name="Abernathy B."/>
            <person name="Chu Y."/>
            <person name="Niederhuth C.E."/>
            <person name="Umale P."/>
            <person name="Araujo A.C."/>
            <person name="Kozik A."/>
            <person name="Kim K.D."/>
            <person name="Burow M.D."/>
            <person name="Varshney R.K."/>
            <person name="Wang X."/>
            <person name="Zhang X."/>
            <person name="Barkley N."/>
            <person name="Guimaraes P.M."/>
            <person name="Isobe S."/>
            <person name="Guo B."/>
            <person name="Liao B."/>
            <person name="Stalker H.T."/>
            <person name="Schmitz R.J."/>
            <person name="Scheffler B.E."/>
            <person name="Leal-Bertioli S.C."/>
            <person name="Xun X."/>
            <person name="Jackson S.A."/>
            <person name="Michelmore R."/>
            <person name="Ozias-Akins P."/>
        </authorList>
    </citation>
    <scope>NUCLEOTIDE SEQUENCE [LARGE SCALE GENOMIC DNA]</scope>
    <source>
        <strain evidence="3">cv. V14167</strain>
    </source>
</reference>
<dbReference type="GeneID" id="107486121"/>
<dbReference type="Proteomes" id="UP000515211">
    <property type="component" value="Chromosome 4"/>
</dbReference>
<dbReference type="InterPro" id="IPR000308">
    <property type="entry name" value="14-3-3"/>
</dbReference>
<evidence type="ECO:0000259" key="2">
    <source>
        <dbReference type="SMART" id="SM00101"/>
    </source>
</evidence>
<dbReference type="InterPro" id="IPR023410">
    <property type="entry name" value="14-3-3_domain"/>
</dbReference>
<dbReference type="RefSeq" id="XP_052116934.1">
    <property type="nucleotide sequence ID" value="XM_052260974.1"/>
</dbReference>
<comment type="similarity">
    <text evidence="1">Belongs to the 14-3-3 family.</text>
</comment>
<proteinExistence type="inferred from homology"/>
<dbReference type="PRINTS" id="PR00305">
    <property type="entry name" value="1433ZETA"/>
</dbReference>
<sequence>MNANKPSREESIFLAKAAQAAERYKEMVDFMKTLVLSITPAAELTEEERNLVSSAYKNMIGPLRTGWCIVSAIEKKENDGEDEKRAAIVRAYKLDLESNMSHVCNDILGLLESNLLPSAAASDSRVFYLKMKGDYIRYLLKFAVGDDRKISADAAMEAYTAAQDIAVVDLAPSSPIRLGLILNFSVFCHEILNEPDKACDMAKQGIEEAIAEIKTLAEPPNKDTTLIIQLLRDNLSSWTTEVSLYVLSGKRRTLIICLSEPKVKILVDRDPIKTSFEKWAKSSHFSRTIVKGPDTTTWIWNLHADAHDFDSYTSDLEEIF</sequence>
<dbReference type="Pfam" id="PF00244">
    <property type="entry name" value="14-3-3"/>
    <property type="match status" value="1"/>
</dbReference>
<dbReference type="InterPro" id="IPR036408">
    <property type="entry name" value="PSI_PsaA/B_sf"/>
</dbReference>
<evidence type="ECO:0000313" key="3">
    <source>
        <dbReference type="Proteomes" id="UP000515211"/>
    </source>
</evidence>
<dbReference type="SUPFAM" id="SSF48445">
    <property type="entry name" value="14-3-3 protein"/>
    <property type="match status" value="1"/>
</dbReference>
<organism evidence="3 4">
    <name type="scientific">Arachis duranensis</name>
    <name type="common">Wild peanut</name>
    <dbReference type="NCBI Taxonomy" id="130453"/>
    <lineage>
        <taxon>Eukaryota</taxon>
        <taxon>Viridiplantae</taxon>
        <taxon>Streptophyta</taxon>
        <taxon>Embryophyta</taxon>
        <taxon>Tracheophyta</taxon>
        <taxon>Spermatophyta</taxon>
        <taxon>Magnoliopsida</taxon>
        <taxon>eudicotyledons</taxon>
        <taxon>Gunneridae</taxon>
        <taxon>Pentapetalae</taxon>
        <taxon>rosids</taxon>
        <taxon>fabids</taxon>
        <taxon>Fabales</taxon>
        <taxon>Fabaceae</taxon>
        <taxon>Papilionoideae</taxon>
        <taxon>50 kb inversion clade</taxon>
        <taxon>dalbergioids sensu lato</taxon>
        <taxon>Dalbergieae</taxon>
        <taxon>Pterocarpus clade</taxon>
        <taxon>Arachis</taxon>
    </lineage>
</organism>
<dbReference type="AlphaFoldDB" id="A0A9C6TTY7"/>
<keyword evidence="3" id="KW-1185">Reference proteome</keyword>
<dbReference type="InterPro" id="IPR001280">
    <property type="entry name" value="PSI_PsaA/B"/>
</dbReference>
<name>A0A9C6TTY7_ARADU</name>
<dbReference type="PANTHER" id="PTHR18860">
    <property type="entry name" value="14-3-3 PROTEIN"/>
    <property type="match status" value="1"/>
</dbReference>
<dbReference type="Pfam" id="PF00223">
    <property type="entry name" value="PsaA_PsaB"/>
    <property type="match status" value="1"/>
</dbReference>
<dbReference type="InterPro" id="IPR036815">
    <property type="entry name" value="14-3-3_dom_sf"/>
</dbReference>
<evidence type="ECO:0000313" key="4">
    <source>
        <dbReference type="RefSeq" id="XP_052116934.1"/>
    </source>
</evidence>
<dbReference type="GO" id="GO:0009579">
    <property type="term" value="C:thylakoid"/>
    <property type="evidence" value="ECO:0007669"/>
    <property type="project" value="InterPro"/>
</dbReference>
<evidence type="ECO:0000256" key="1">
    <source>
        <dbReference type="ARBA" id="ARBA00006141"/>
    </source>
</evidence>
<dbReference type="SUPFAM" id="SSF81558">
    <property type="entry name" value="Photosystem I subunits PsaA/PsaB"/>
    <property type="match status" value="1"/>
</dbReference>